<evidence type="ECO:0000313" key="8">
    <source>
        <dbReference type="EMBL" id="OJD34267.1"/>
    </source>
</evidence>
<dbReference type="SUPFAM" id="SSF51197">
    <property type="entry name" value="Clavaminate synthase-like"/>
    <property type="match status" value="1"/>
</dbReference>
<comment type="similarity">
    <text evidence="2">Belongs to the PhyH family.</text>
</comment>
<keyword evidence="4" id="KW-0479">Metal-binding</keyword>
<evidence type="ECO:0000256" key="2">
    <source>
        <dbReference type="ARBA" id="ARBA00005830"/>
    </source>
</evidence>
<comment type="subunit">
    <text evidence="3">Homodimer.</text>
</comment>
<dbReference type="PANTHER" id="PTHR20883:SF45">
    <property type="entry name" value="PHYTANOYL-COA DIOXYGENASE FAMILY PROTEIN"/>
    <property type="match status" value="1"/>
</dbReference>
<dbReference type="PANTHER" id="PTHR20883">
    <property type="entry name" value="PHYTANOYL-COA DIOXYGENASE DOMAIN CONTAINING 1"/>
    <property type="match status" value="1"/>
</dbReference>
<dbReference type="Pfam" id="PF05721">
    <property type="entry name" value="PhyH"/>
    <property type="match status" value="1"/>
</dbReference>
<evidence type="ECO:0000256" key="7">
    <source>
        <dbReference type="ARBA" id="ARBA00023004"/>
    </source>
</evidence>
<evidence type="ECO:0000256" key="5">
    <source>
        <dbReference type="ARBA" id="ARBA00022964"/>
    </source>
</evidence>
<keyword evidence="5 8" id="KW-0223">Dioxygenase</keyword>
<dbReference type="InterPro" id="IPR008775">
    <property type="entry name" value="Phytyl_CoA_dOase-like"/>
</dbReference>
<keyword evidence="7" id="KW-0408">Iron</keyword>
<dbReference type="GO" id="GO:0051213">
    <property type="term" value="F:dioxygenase activity"/>
    <property type="evidence" value="ECO:0007669"/>
    <property type="project" value="UniProtKB-KW"/>
</dbReference>
<accession>A0A1J9RNZ1</accession>
<dbReference type="AlphaFoldDB" id="A0A1J9RNZ1"/>
<evidence type="ECO:0000313" key="9">
    <source>
        <dbReference type="Proteomes" id="UP000183809"/>
    </source>
</evidence>
<dbReference type="GeneID" id="31013402"/>
<dbReference type="OrthoDB" id="445007at2759"/>
<dbReference type="GO" id="GO:0046872">
    <property type="term" value="F:metal ion binding"/>
    <property type="evidence" value="ECO:0007669"/>
    <property type="project" value="UniProtKB-KW"/>
</dbReference>
<comment type="cofactor">
    <cofactor evidence="1">
        <name>Fe cation</name>
        <dbReference type="ChEBI" id="CHEBI:24875"/>
    </cofactor>
</comment>
<proteinExistence type="inferred from homology"/>
<dbReference type="RefSeq" id="XP_020130527.1">
    <property type="nucleotide sequence ID" value="XM_020273142.1"/>
</dbReference>
<keyword evidence="6" id="KW-0560">Oxidoreductase</keyword>
<evidence type="ECO:0000256" key="4">
    <source>
        <dbReference type="ARBA" id="ARBA00022723"/>
    </source>
</evidence>
<sequence>MPSAVPVIQRIDASEPEAIIEALKKDGGVIIKNFTTPELVDQVNAETQPYLRKDKPWKGALFPPETRRCTRLAARSPTFRNHWLMHPLVAQLTSHFLSKTTPCWYNDDRHEYTLYPILSNSVTMECNPGGAGQRLHRDEKVHHAWRDDQTESGYRMGSDVMMAFLIPGTQTVPENGATVAIPGSHLWGMERYPKMEEAVPATMMAGDAWCHLGGLYHAGGANTTTDWRRPMHSMFFCQSHLRTEENQYLIHTKEDVASWPREMQRLMGYDISSPNLGFVDFVTPWKWITGDYNPDEIDDLDPIKN</sequence>
<evidence type="ECO:0000256" key="6">
    <source>
        <dbReference type="ARBA" id="ARBA00023002"/>
    </source>
</evidence>
<dbReference type="STRING" id="236234.A0A1J9RNZ1"/>
<protein>
    <submittedName>
        <fullName evidence="8">Phytanoyl-dioxygenase family protein</fullName>
    </submittedName>
</protein>
<dbReference type="Proteomes" id="UP000183809">
    <property type="component" value="Unassembled WGS sequence"/>
</dbReference>
<gene>
    <name evidence="8" type="ORF">BKCO1_2400045</name>
</gene>
<reference evidence="8 9" key="1">
    <citation type="submission" date="2016-10" db="EMBL/GenBank/DDBJ databases">
        <title>Proteomics and genomics reveal pathogen-plant mechanisms compatible with a hemibiotrophic lifestyle of Diplodia corticola.</title>
        <authorList>
            <person name="Fernandes I."/>
            <person name="De Jonge R."/>
            <person name="Van De Peer Y."/>
            <person name="Devreese B."/>
            <person name="Alves A."/>
            <person name="Esteves A.C."/>
        </authorList>
    </citation>
    <scope>NUCLEOTIDE SEQUENCE [LARGE SCALE GENOMIC DNA]</scope>
    <source>
        <strain evidence="8 9">CBS 112549</strain>
    </source>
</reference>
<evidence type="ECO:0000256" key="1">
    <source>
        <dbReference type="ARBA" id="ARBA00001962"/>
    </source>
</evidence>
<dbReference type="Gene3D" id="2.60.120.620">
    <property type="entry name" value="q2cbj1_9rhob like domain"/>
    <property type="match status" value="1"/>
</dbReference>
<name>A0A1J9RNZ1_9PEZI</name>
<evidence type="ECO:0000256" key="3">
    <source>
        <dbReference type="ARBA" id="ARBA00011738"/>
    </source>
</evidence>
<dbReference type="EMBL" id="MNUE01000024">
    <property type="protein sequence ID" value="OJD34267.1"/>
    <property type="molecule type" value="Genomic_DNA"/>
</dbReference>
<comment type="caution">
    <text evidence="8">The sequence shown here is derived from an EMBL/GenBank/DDBJ whole genome shotgun (WGS) entry which is preliminary data.</text>
</comment>
<keyword evidence="9" id="KW-1185">Reference proteome</keyword>
<organism evidence="8 9">
    <name type="scientific">Diplodia corticola</name>
    <dbReference type="NCBI Taxonomy" id="236234"/>
    <lineage>
        <taxon>Eukaryota</taxon>
        <taxon>Fungi</taxon>
        <taxon>Dikarya</taxon>
        <taxon>Ascomycota</taxon>
        <taxon>Pezizomycotina</taxon>
        <taxon>Dothideomycetes</taxon>
        <taxon>Dothideomycetes incertae sedis</taxon>
        <taxon>Botryosphaeriales</taxon>
        <taxon>Botryosphaeriaceae</taxon>
        <taxon>Diplodia</taxon>
    </lineage>
</organism>